<reference evidence="10" key="1">
    <citation type="journal article" date="2019" name="Int. J. Syst. Evol. Microbiol.">
        <title>The Global Catalogue of Microorganisms (GCM) 10K type strain sequencing project: providing services to taxonomists for standard genome sequencing and annotation.</title>
        <authorList>
            <consortium name="The Broad Institute Genomics Platform"/>
            <consortium name="The Broad Institute Genome Sequencing Center for Infectious Disease"/>
            <person name="Wu L."/>
            <person name="Ma J."/>
        </authorList>
    </citation>
    <scope>NUCLEOTIDE SEQUENCE [LARGE SCALE GENOMIC DNA]</scope>
    <source>
        <strain evidence="10">CGMCC 4.7289</strain>
    </source>
</reference>
<dbReference type="Pfam" id="PF00486">
    <property type="entry name" value="Trans_reg_C"/>
    <property type="match status" value="1"/>
</dbReference>
<comment type="similarity">
    <text evidence="1">Belongs to the AfsR/DnrI/RedD regulatory family.</text>
</comment>
<gene>
    <name evidence="9" type="ORF">ACFOZ4_13815</name>
</gene>
<dbReference type="Gene3D" id="1.10.260.40">
    <property type="entry name" value="lambda repressor-like DNA-binding domains"/>
    <property type="match status" value="1"/>
</dbReference>
<dbReference type="InterPro" id="IPR010982">
    <property type="entry name" value="Lambda_DNA-bd_dom_sf"/>
</dbReference>
<dbReference type="InterPro" id="IPR005158">
    <property type="entry name" value="BTAD"/>
</dbReference>
<accession>A0ABV8LLQ4</accession>
<dbReference type="PANTHER" id="PTHR35807:SF1">
    <property type="entry name" value="TRANSCRIPTIONAL REGULATOR REDD"/>
    <property type="match status" value="1"/>
</dbReference>
<dbReference type="SUPFAM" id="SSF48452">
    <property type="entry name" value="TPR-like"/>
    <property type="match status" value="2"/>
</dbReference>
<dbReference type="Pfam" id="PF13424">
    <property type="entry name" value="TPR_12"/>
    <property type="match status" value="1"/>
</dbReference>
<dbReference type="PROSITE" id="PS51755">
    <property type="entry name" value="OMPR_PHOB"/>
    <property type="match status" value="1"/>
</dbReference>
<feature type="repeat" description="TPR" evidence="5">
    <location>
        <begin position="857"/>
        <end position="890"/>
    </location>
</feature>
<dbReference type="SUPFAM" id="SSF52540">
    <property type="entry name" value="P-loop containing nucleoside triphosphate hydrolases"/>
    <property type="match status" value="1"/>
</dbReference>
<keyword evidence="5" id="KW-0802">TPR repeat</keyword>
<evidence type="ECO:0000256" key="1">
    <source>
        <dbReference type="ARBA" id="ARBA00005820"/>
    </source>
</evidence>
<dbReference type="Proteomes" id="UP001595816">
    <property type="component" value="Unassembled WGS sequence"/>
</dbReference>
<dbReference type="InterPro" id="IPR016032">
    <property type="entry name" value="Sig_transdc_resp-reg_C-effctor"/>
</dbReference>
<dbReference type="SMART" id="SM00028">
    <property type="entry name" value="TPR"/>
    <property type="match status" value="4"/>
</dbReference>
<dbReference type="SUPFAM" id="SSF46894">
    <property type="entry name" value="C-terminal effector domain of the bipartite response regulators"/>
    <property type="match status" value="1"/>
</dbReference>
<dbReference type="EMBL" id="JBHSAY010000006">
    <property type="protein sequence ID" value="MFC4131680.1"/>
    <property type="molecule type" value="Genomic_DNA"/>
</dbReference>
<keyword evidence="2" id="KW-0805">Transcription regulation</keyword>
<dbReference type="InterPro" id="IPR001387">
    <property type="entry name" value="Cro/C1-type_HTH"/>
</dbReference>
<dbReference type="InterPro" id="IPR036388">
    <property type="entry name" value="WH-like_DNA-bd_sf"/>
</dbReference>
<feature type="DNA-binding region" description="OmpR/PhoB-type" evidence="6">
    <location>
        <begin position="57"/>
        <end position="160"/>
    </location>
</feature>
<name>A0ABV8LLQ4_9ACTN</name>
<comment type="caution">
    <text evidence="9">The sequence shown here is derived from an EMBL/GenBank/DDBJ whole genome shotgun (WGS) entry which is preliminary data.</text>
</comment>
<feature type="domain" description="OmpR/PhoB-type" evidence="8">
    <location>
        <begin position="57"/>
        <end position="160"/>
    </location>
</feature>
<dbReference type="InterPro" id="IPR051677">
    <property type="entry name" value="AfsR-DnrI-RedD_regulator"/>
</dbReference>
<dbReference type="PROSITE" id="PS50943">
    <property type="entry name" value="HTH_CROC1"/>
    <property type="match status" value="1"/>
</dbReference>
<evidence type="ECO:0000259" key="7">
    <source>
        <dbReference type="PROSITE" id="PS50943"/>
    </source>
</evidence>
<dbReference type="SUPFAM" id="SSF47413">
    <property type="entry name" value="lambda repressor-like DNA-binding domains"/>
    <property type="match status" value="1"/>
</dbReference>
<dbReference type="Pfam" id="PF01381">
    <property type="entry name" value="HTH_3"/>
    <property type="match status" value="1"/>
</dbReference>
<dbReference type="Gene3D" id="3.40.50.300">
    <property type="entry name" value="P-loop containing nucleotide triphosphate hydrolases"/>
    <property type="match status" value="1"/>
</dbReference>
<evidence type="ECO:0000256" key="3">
    <source>
        <dbReference type="ARBA" id="ARBA00023125"/>
    </source>
</evidence>
<dbReference type="InterPro" id="IPR019734">
    <property type="entry name" value="TPR_rpt"/>
</dbReference>
<evidence type="ECO:0000256" key="4">
    <source>
        <dbReference type="ARBA" id="ARBA00023163"/>
    </source>
</evidence>
<dbReference type="SMART" id="SM00862">
    <property type="entry name" value="Trans_reg_C"/>
    <property type="match status" value="1"/>
</dbReference>
<evidence type="ECO:0000256" key="2">
    <source>
        <dbReference type="ARBA" id="ARBA00023015"/>
    </source>
</evidence>
<evidence type="ECO:0000313" key="10">
    <source>
        <dbReference type="Proteomes" id="UP001595816"/>
    </source>
</evidence>
<dbReference type="Gene3D" id="1.25.40.10">
    <property type="entry name" value="Tetratricopeptide repeat domain"/>
    <property type="match status" value="2"/>
</dbReference>
<dbReference type="Gene3D" id="1.10.10.10">
    <property type="entry name" value="Winged helix-like DNA-binding domain superfamily/Winged helix DNA-binding domain"/>
    <property type="match status" value="1"/>
</dbReference>
<keyword evidence="4" id="KW-0804">Transcription</keyword>
<feature type="domain" description="HTH cro/C1-type" evidence="7">
    <location>
        <begin position="1"/>
        <end position="56"/>
    </location>
</feature>
<evidence type="ECO:0000256" key="5">
    <source>
        <dbReference type="PROSITE-ProRule" id="PRU00339"/>
    </source>
</evidence>
<feature type="repeat" description="TPR" evidence="5">
    <location>
        <begin position="817"/>
        <end position="850"/>
    </location>
</feature>
<evidence type="ECO:0000259" key="8">
    <source>
        <dbReference type="PROSITE" id="PS51755"/>
    </source>
</evidence>
<dbReference type="InterPro" id="IPR011990">
    <property type="entry name" value="TPR-like_helical_dom_sf"/>
</dbReference>
<dbReference type="Pfam" id="PF03704">
    <property type="entry name" value="BTAD"/>
    <property type="match status" value="1"/>
</dbReference>
<dbReference type="InterPro" id="IPR027417">
    <property type="entry name" value="P-loop_NTPase"/>
</dbReference>
<keyword evidence="3 6" id="KW-0238">DNA-binding</keyword>
<proteinExistence type="inferred from homology"/>
<sequence>MREHRRRANLTQQQLAERAGLSVRAVRDLENGRVATPRPESMSRLAACLGLSTLEVTELLRRGRSGVHLGVLGPLIIRIGGSPVPPGPPFQQTLLGLLAVQAGEVVGRDEIVDVLWGANPPRSAVGQVQSAVSRLRRILDAPEKPRLYKARHGYQLRLEAGEVDAGEFAALLEAGRLEEALKCWRGPVLADAPDRLRTHPAALALGRRRLQAAIAYADRGDAAVDLLRTLSASEPLHEPLHARLVTLLARSGDRAAALKAHADISERLADELGVTPGDELTVAYRQVAGTEHEAWVRPAQLPAPAPGFVGRSDALRQLDHSGAAVCVITGTAGVGKTMLALRWAHGVRDRFPDGQLFADLHGFGPAGAVAHPGTVLRAFLDALGVPAARVPVAFEAQVGLYRSLLAGQRVLIVLDNARDAEQVRPMLPGTPGCRVVITSRDQLRGLVAAEGAEPVMLDLLPADDAVRLLAGRIGRHRAYAVPGVAERIATQCARLPLALAVVAARAALYPAFPLDQIAADLRPDGGGLGDLGDVRSVFSWSLRALGSDAATLFTLCDALPGADFATPAAASLAAWPAARARAALGELVRAHLVVEHLPGRFTMHDLLRAYASELLAEDEKQIASVRVLDHYRATAMRAAMLVDPHREPIVPVPVVAGVPVLTFSDAEQAMAWFAAEHAVLVAAVERAWAAGEDARAWQLAWTLLDYLDNQGHWRDWIAVELIALAAAKRGGDPVGEAYAHRLLGRGYTQMGQYADAGGHYEAALVMYGRQGDLLGGAHTSMGRSWMLHLQGRHRAAQRDRFTALERYRRAGHRVGEARILNAIGWGYAQLGDYRRALDHCGQALELTQALDDTAGSAAIWDSLGYAHLHLGEHTEAIECLTTAVNLFRRSHDLFNEADSLTHLGDAYAAAGQSGESRAAWEAAVAILDQLGHADADAVRGRLKD</sequence>
<keyword evidence="10" id="KW-1185">Reference proteome</keyword>
<dbReference type="CDD" id="cd00093">
    <property type="entry name" value="HTH_XRE"/>
    <property type="match status" value="1"/>
</dbReference>
<dbReference type="InterPro" id="IPR001867">
    <property type="entry name" value="OmpR/PhoB-type_DNA-bd"/>
</dbReference>
<dbReference type="PROSITE" id="PS50005">
    <property type="entry name" value="TPR"/>
    <property type="match status" value="2"/>
</dbReference>
<evidence type="ECO:0000256" key="6">
    <source>
        <dbReference type="PROSITE-ProRule" id="PRU01091"/>
    </source>
</evidence>
<evidence type="ECO:0000313" key="9">
    <source>
        <dbReference type="EMBL" id="MFC4131680.1"/>
    </source>
</evidence>
<protein>
    <submittedName>
        <fullName evidence="9">BTAD domain-containing putative transcriptional regulator</fullName>
    </submittedName>
</protein>
<dbReference type="PRINTS" id="PR00364">
    <property type="entry name" value="DISEASERSIST"/>
</dbReference>
<dbReference type="SMART" id="SM00530">
    <property type="entry name" value="HTH_XRE"/>
    <property type="match status" value="1"/>
</dbReference>
<dbReference type="PANTHER" id="PTHR35807">
    <property type="entry name" value="TRANSCRIPTIONAL REGULATOR REDD-RELATED"/>
    <property type="match status" value="1"/>
</dbReference>
<organism evidence="9 10">
    <name type="scientific">Hamadaea flava</name>
    <dbReference type="NCBI Taxonomy" id="1742688"/>
    <lineage>
        <taxon>Bacteria</taxon>
        <taxon>Bacillati</taxon>
        <taxon>Actinomycetota</taxon>
        <taxon>Actinomycetes</taxon>
        <taxon>Micromonosporales</taxon>
        <taxon>Micromonosporaceae</taxon>
        <taxon>Hamadaea</taxon>
    </lineage>
</organism>
<dbReference type="SMART" id="SM01043">
    <property type="entry name" value="BTAD"/>
    <property type="match status" value="1"/>
</dbReference>